<dbReference type="Pfam" id="PF01987">
    <property type="entry name" value="AIM24"/>
    <property type="match status" value="1"/>
</dbReference>
<name>A0AAD5TS68_9FUNG</name>
<dbReference type="AlphaFoldDB" id="A0AAD5TS68"/>
<comment type="subcellular location">
    <subcellularLocation>
        <location evidence="1">Mitochondrion</location>
    </subcellularLocation>
</comment>
<dbReference type="InterPro" id="IPR036983">
    <property type="entry name" value="AIM24_sf"/>
</dbReference>
<dbReference type="InterPro" id="IPR016031">
    <property type="entry name" value="Trp_RNA-bd_attenuator-like_dom"/>
</dbReference>
<dbReference type="PANTHER" id="PTHR43657">
    <property type="entry name" value="TRYPTOPHAN RNA-BINDING ATTENUATOR PROTEIN-LIKE PROTEIN"/>
    <property type="match status" value="1"/>
</dbReference>
<dbReference type="SUPFAM" id="SSF51219">
    <property type="entry name" value="TRAP-like"/>
    <property type="match status" value="1"/>
</dbReference>
<protein>
    <recommendedName>
        <fullName evidence="1">Altered inheritance of mitochondria protein 24, mitochondrial</fullName>
    </recommendedName>
</protein>
<accession>A0AAD5TS68</accession>
<sequence length="335" mass="36054">MLVQTRPLARASRALSGRAIGVQTLNARPARVLTAGLEAPTTPLVKDDINVALQASSTDSQSAVKFSVLYPGSSSVLRVDVPAKTHFFAAAHTTFAKSEEVQTTLSAEGGLLRATVRRLAGGAYYREKFQTEGQTPGHVFIAPRKLASIAAIQLDGTTEYCVRQRNYLASTSALQFSPVKLFVGEGIAEFLCTKVSGEGVLAFSGYGALHRISLAPGERFIINRRYLVAFETSLAIVPSDTTAASPKPKPLNLRTPSVKESQPTPPLLQRLKIFAEDAAEAVGRKAIHTATEAGRALWAGFGNTVLGRQEYYRFTGPGDFYITSRLPPATFSPKR</sequence>
<dbReference type="Gene3D" id="3.60.160.10">
    <property type="entry name" value="Mitochondrial biogenesis AIM24"/>
    <property type="match status" value="1"/>
</dbReference>
<evidence type="ECO:0000256" key="2">
    <source>
        <dbReference type="SAM" id="MobiDB-lite"/>
    </source>
</evidence>
<gene>
    <name evidence="3" type="ORF">HDU87_005880</name>
</gene>
<comment type="caution">
    <text evidence="3">The sequence shown here is derived from an EMBL/GenBank/DDBJ whole genome shotgun (WGS) entry which is preliminary data.</text>
</comment>
<keyword evidence="4" id="KW-1185">Reference proteome</keyword>
<feature type="region of interest" description="Disordered" evidence="2">
    <location>
        <begin position="241"/>
        <end position="264"/>
    </location>
</feature>
<evidence type="ECO:0000256" key="1">
    <source>
        <dbReference type="RuleBase" id="RU363045"/>
    </source>
</evidence>
<dbReference type="InterPro" id="IPR002838">
    <property type="entry name" value="AIM24"/>
</dbReference>
<comment type="similarity">
    <text evidence="1">Belongs to the AIM24 family.</text>
</comment>
<dbReference type="PANTHER" id="PTHR43657:SF1">
    <property type="entry name" value="ALTERED INHERITANCE OF MITOCHONDRIA PROTEIN 24, MITOCHONDRIAL"/>
    <property type="match status" value="1"/>
</dbReference>
<proteinExistence type="inferred from homology"/>
<evidence type="ECO:0000313" key="4">
    <source>
        <dbReference type="Proteomes" id="UP001212152"/>
    </source>
</evidence>
<dbReference type="Proteomes" id="UP001212152">
    <property type="component" value="Unassembled WGS sequence"/>
</dbReference>
<dbReference type="GO" id="GO:0005739">
    <property type="term" value="C:mitochondrion"/>
    <property type="evidence" value="ECO:0007669"/>
    <property type="project" value="UniProtKB-SubCell"/>
</dbReference>
<reference evidence="3" key="1">
    <citation type="submission" date="2020-05" db="EMBL/GenBank/DDBJ databases">
        <title>Phylogenomic resolution of chytrid fungi.</title>
        <authorList>
            <person name="Stajich J.E."/>
            <person name="Amses K."/>
            <person name="Simmons R."/>
            <person name="Seto K."/>
            <person name="Myers J."/>
            <person name="Bonds A."/>
            <person name="Quandt C.A."/>
            <person name="Barry K."/>
            <person name="Liu P."/>
            <person name="Grigoriev I."/>
            <person name="Longcore J.E."/>
            <person name="James T.Y."/>
        </authorList>
    </citation>
    <scope>NUCLEOTIDE SEQUENCE</scope>
    <source>
        <strain evidence="3">JEL0379</strain>
    </source>
</reference>
<evidence type="ECO:0000313" key="3">
    <source>
        <dbReference type="EMBL" id="KAJ3183764.1"/>
    </source>
</evidence>
<dbReference type="EMBL" id="JADGJQ010000005">
    <property type="protein sequence ID" value="KAJ3183764.1"/>
    <property type="molecule type" value="Genomic_DNA"/>
</dbReference>
<keyword evidence="1" id="KW-0496">Mitochondrion</keyword>
<organism evidence="3 4">
    <name type="scientific">Geranomyces variabilis</name>
    <dbReference type="NCBI Taxonomy" id="109894"/>
    <lineage>
        <taxon>Eukaryota</taxon>
        <taxon>Fungi</taxon>
        <taxon>Fungi incertae sedis</taxon>
        <taxon>Chytridiomycota</taxon>
        <taxon>Chytridiomycota incertae sedis</taxon>
        <taxon>Chytridiomycetes</taxon>
        <taxon>Spizellomycetales</taxon>
        <taxon>Powellomycetaceae</taxon>
        <taxon>Geranomyces</taxon>
    </lineage>
</organism>